<dbReference type="EMBL" id="GGEC01082936">
    <property type="protein sequence ID" value="MBX63420.1"/>
    <property type="molecule type" value="Transcribed_RNA"/>
</dbReference>
<name>A0A2P2Q8X3_RHIMU</name>
<accession>A0A2P2Q8X3</accession>
<evidence type="ECO:0000313" key="1">
    <source>
        <dbReference type="EMBL" id="MBX63420.1"/>
    </source>
</evidence>
<sequence>MAVHTIWNTRKKVAKWTVVRKFAEKIKTKCSSSQLGPLIAHVTLTQGAQHCNMLMLYNCFNKKLSSTENKLVLEIA</sequence>
<proteinExistence type="predicted"/>
<dbReference type="AlphaFoldDB" id="A0A2P2Q8X3"/>
<protein>
    <submittedName>
        <fullName evidence="1">Uncharacterized protein</fullName>
    </submittedName>
</protein>
<reference evidence="1" key="1">
    <citation type="submission" date="2018-02" db="EMBL/GenBank/DDBJ databases">
        <title>Rhizophora mucronata_Transcriptome.</title>
        <authorList>
            <person name="Meera S.P."/>
            <person name="Sreeshan A."/>
            <person name="Augustine A."/>
        </authorList>
    </citation>
    <scope>NUCLEOTIDE SEQUENCE</scope>
    <source>
        <tissue evidence="1">Leaf</tissue>
    </source>
</reference>
<organism evidence="1">
    <name type="scientific">Rhizophora mucronata</name>
    <name type="common">Asiatic mangrove</name>
    <dbReference type="NCBI Taxonomy" id="61149"/>
    <lineage>
        <taxon>Eukaryota</taxon>
        <taxon>Viridiplantae</taxon>
        <taxon>Streptophyta</taxon>
        <taxon>Embryophyta</taxon>
        <taxon>Tracheophyta</taxon>
        <taxon>Spermatophyta</taxon>
        <taxon>Magnoliopsida</taxon>
        <taxon>eudicotyledons</taxon>
        <taxon>Gunneridae</taxon>
        <taxon>Pentapetalae</taxon>
        <taxon>rosids</taxon>
        <taxon>fabids</taxon>
        <taxon>Malpighiales</taxon>
        <taxon>Rhizophoraceae</taxon>
        <taxon>Rhizophora</taxon>
    </lineage>
</organism>